<evidence type="ECO:0000256" key="3">
    <source>
        <dbReference type="SAM" id="MobiDB-lite"/>
    </source>
</evidence>
<feature type="compositionally biased region" description="Basic and acidic residues" evidence="3">
    <location>
        <begin position="218"/>
        <end position="236"/>
    </location>
</feature>
<feature type="compositionally biased region" description="Low complexity" evidence="3">
    <location>
        <begin position="16"/>
        <end position="27"/>
    </location>
</feature>
<dbReference type="Proteomes" id="UP000311382">
    <property type="component" value="Unassembled WGS sequence"/>
</dbReference>
<dbReference type="EMBL" id="SOZI01000041">
    <property type="protein sequence ID" value="TNY21577.1"/>
    <property type="molecule type" value="Genomic_DNA"/>
</dbReference>
<dbReference type="PANTHER" id="PTHR21686">
    <property type="entry name" value="DEOXYNUCLEOTIDYLTRANSFERASE TERMINAL-INTERACTING PROTEIN 2"/>
    <property type="match status" value="1"/>
</dbReference>
<proteinExistence type="predicted"/>
<feature type="compositionally biased region" description="Low complexity" evidence="3">
    <location>
        <begin position="174"/>
        <end position="197"/>
    </location>
</feature>
<evidence type="ECO:0000313" key="5">
    <source>
        <dbReference type="EMBL" id="TNY21577.1"/>
    </source>
</evidence>
<evidence type="ECO:0000313" key="6">
    <source>
        <dbReference type="Proteomes" id="UP000311382"/>
    </source>
</evidence>
<feature type="compositionally biased region" description="Acidic residues" evidence="3">
    <location>
        <begin position="133"/>
        <end position="149"/>
    </location>
</feature>
<dbReference type="Pfam" id="PF08698">
    <property type="entry name" value="Fcf2"/>
    <property type="match status" value="1"/>
</dbReference>
<feature type="compositionally biased region" description="Basic residues" evidence="3">
    <location>
        <begin position="359"/>
        <end position="369"/>
    </location>
</feature>
<dbReference type="PANTHER" id="PTHR21686:SF12">
    <property type="entry name" value="DEOXYNUCLEOTIDYLTRANSFERASE TERMINAL-INTERACTING PROTEIN 2"/>
    <property type="match status" value="1"/>
</dbReference>
<dbReference type="GO" id="GO:0005730">
    <property type="term" value="C:nucleolus"/>
    <property type="evidence" value="ECO:0007669"/>
    <property type="project" value="UniProtKB-SubCell"/>
</dbReference>
<reference evidence="5 6" key="1">
    <citation type="submission" date="2019-03" db="EMBL/GenBank/DDBJ databases">
        <title>Rhodosporidium diobovatum UCD-FST 08-225 genome sequencing, assembly, and annotation.</title>
        <authorList>
            <person name="Fakankun I.U."/>
            <person name="Fristensky B."/>
            <person name="Levin D.B."/>
        </authorList>
    </citation>
    <scope>NUCLEOTIDE SEQUENCE [LARGE SCALE GENOMIC DNA]</scope>
    <source>
        <strain evidence="5 6">UCD-FST 08-225</strain>
    </source>
</reference>
<comment type="caution">
    <text evidence="5">The sequence shown here is derived from an EMBL/GenBank/DDBJ whole genome shotgun (WGS) entry which is preliminary data.</text>
</comment>
<name>A0A5C5FXD7_9BASI</name>
<organism evidence="5 6">
    <name type="scientific">Rhodotorula diobovata</name>
    <dbReference type="NCBI Taxonomy" id="5288"/>
    <lineage>
        <taxon>Eukaryota</taxon>
        <taxon>Fungi</taxon>
        <taxon>Dikarya</taxon>
        <taxon>Basidiomycota</taxon>
        <taxon>Pucciniomycotina</taxon>
        <taxon>Microbotryomycetes</taxon>
        <taxon>Sporidiobolales</taxon>
        <taxon>Sporidiobolaceae</taxon>
        <taxon>Rhodotorula</taxon>
    </lineage>
</organism>
<evidence type="ECO:0000256" key="2">
    <source>
        <dbReference type="ARBA" id="ARBA00023242"/>
    </source>
</evidence>
<protein>
    <submittedName>
        <fullName evidence="5">Fcf2 pre-rRNA processing-domain-containing protein</fullName>
    </submittedName>
</protein>
<comment type="subcellular location">
    <subcellularLocation>
        <location evidence="1">Nucleus</location>
        <location evidence="1">Nucleolus</location>
    </subcellularLocation>
</comment>
<keyword evidence="6" id="KW-1185">Reference proteome</keyword>
<dbReference type="GO" id="GO:0006396">
    <property type="term" value="P:RNA processing"/>
    <property type="evidence" value="ECO:0007669"/>
    <property type="project" value="TreeGrafter"/>
</dbReference>
<accession>A0A5C5FXD7</accession>
<dbReference type="InterPro" id="IPR014810">
    <property type="entry name" value="Fcf2_C"/>
</dbReference>
<feature type="region of interest" description="Disordered" evidence="3">
    <location>
        <begin position="348"/>
        <end position="380"/>
    </location>
</feature>
<keyword evidence="2" id="KW-0539">Nucleus</keyword>
<evidence type="ECO:0000259" key="4">
    <source>
        <dbReference type="Pfam" id="PF08698"/>
    </source>
</evidence>
<gene>
    <name evidence="5" type="ORF">DMC30DRAFT_198077</name>
</gene>
<feature type="region of interest" description="Disordered" evidence="3">
    <location>
        <begin position="1"/>
        <end position="267"/>
    </location>
</feature>
<dbReference type="STRING" id="5288.A0A5C5FXD7"/>
<feature type="compositionally biased region" description="Low complexity" evidence="3">
    <location>
        <begin position="371"/>
        <end position="380"/>
    </location>
</feature>
<dbReference type="InterPro" id="IPR039883">
    <property type="entry name" value="Fcf2/DNTTIP2"/>
</dbReference>
<sequence>MPLTRSAVHRLHLEQSMSPSASPSHSLHPPPPDSVSSTLVSDQTKNAASVSSSSSSSSSSESSDSSDDDSDASDTERETDALDADPTAHLSALLARAKQAARERDAQAKAAKDKRGGEGDGLAGNEEVVLFGQDDDEEEDGDNESDDERDGDKDGSSTPRASTSRALPPSLARPLSHSHPLLASLPARRPTATAARTGGISLSQDVGGVLADAGATRVEGKAGEVDVKGKGKEVDRWGQAPLPQLSKKQLKAKQPHTAGAAWFDMPATPMTPQLKRELDALRLSAALDPKRFLRGGAKRDKVGEFFQVGHVIAPSTRATTLSSEKRVQKRSFVEDLVESEEAKAYARKKTKEVLAKTMSGRKRQRKGGKGAHAMGAGARK</sequence>
<feature type="compositionally biased region" description="Low complexity" evidence="3">
    <location>
        <begin position="47"/>
        <end position="63"/>
    </location>
</feature>
<dbReference type="OrthoDB" id="427886at2759"/>
<dbReference type="AlphaFoldDB" id="A0A5C5FXD7"/>
<feature type="compositionally biased region" description="Basic and acidic residues" evidence="3">
    <location>
        <begin position="100"/>
        <end position="118"/>
    </location>
</feature>
<evidence type="ECO:0000256" key="1">
    <source>
        <dbReference type="ARBA" id="ARBA00004604"/>
    </source>
</evidence>
<dbReference type="GO" id="GO:0003723">
    <property type="term" value="F:RNA binding"/>
    <property type="evidence" value="ECO:0007669"/>
    <property type="project" value="TreeGrafter"/>
</dbReference>
<feature type="compositionally biased region" description="Acidic residues" evidence="3">
    <location>
        <begin position="64"/>
        <end position="73"/>
    </location>
</feature>
<feature type="domain" description="Fcf2 pre-rRNA processing C-terminal" evidence="4">
    <location>
        <begin position="256"/>
        <end position="349"/>
    </location>
</feature>